<feature type="transmembrane region" description="Helical" evidence="5">
    <location>
        <begin position="402"/>
        <end position="428"/>
    </location>
</feature>
<dbReference type="InterPro" id="IPR001927">
    <property type="entry name" value="Na/Gal_symport"/>
</dbReference>
<dbReference type="InterPro" id="IPR036259">
    <property type="entry name" value="MFS_trans_sf"/>
</dbReference>
<name>A0A419WA96_9BACT</name>
<accession>A0A419WA96</accession>
<dbReference type="RefSeq" id="WP_120273591.1">
    <property type="nucleotide sequence ID" value="NZ_RAPN01000001.1"/>
</dbReference>
<feature type="transmembrane region" description="Helical" evidence="5">
    <location>
        <begin position="301"/>
        <end position="324"/>
    </location>
</feature>
<feature type="transmembrane region" description="Helical" evidence="5">
    <location>
        <begin position="233"/>
        <end position="257"/>
    </location>
</feature>
<feature type="transmembrane region" description="Helical" evidence="5">
    <location>
        <begin position="151"/>
        <end position="175"/>
    </location>
</feature>
<dbReference type="Gene3D" id="1.20.1250.20">
    <property type="entry name" value="MFS general substrate transporter like domains"/>
    <property type="match status" value="2"/>
</dbReference>
<evidence type="ECO:0000313" key="8">
    <source>
        <dbReference type="Proteomes" id="UP000283387"/>
    </source>
</evidence>
<evidence type="ECO:0000256" key="3">
    <source>
        <dbReference type="ARBA" id="ARBA00022989"/>
    </source>
</evidence>
<dbReference type="SUPFAM" id="SSF103473">
    <property type="entry name" value="MFS general substrate transporter"/>
    <property type="match status" value="1"/>
</dbReference>
<reference evidence="7 8" key="1">
    <citation type="submission" date="2018-09" db="EMBL/GenBank/DDBJ databases">
        <title>Genomic Encyclopedia of Archaeal and Bacterial Type Strains, Phase II (KMG-II): from individual species to whole genera.</title>
        <authorList>
            <person name="Goeker M."/>
        </authorList>
    </citation>
    <scope>NUCLEOTIDE SEQUENCE [LARGE SCALE GENOMIC DNA]</scope>
    <source>
        <strain evidence="7 8">DSM 27148</strain>
    </source>
</reference>
<feature type="transmembrane region" description="Helical" evidence="5">
    <location>
        <begin position="21"/>
        <end position="38"/>
    </location>
</feature>
<dbReference type="GO" id="GO:0015293">
    <property type="term" value="F:symporter activity"/>
    <property type="evidence" value="ECO:0007669"/>
    <property type="project" value="InterPro"/>
</dbReference>
<dbReference type="PROSITE" id="PS50850">
    <property type="entry name" value="MFS"/>
    <property type="match status" value="1"/>
</dbReference>
<evidence type="ECO:0000313" key="7">
    <source>
        <dbReference type="EMBL" id="RKD92373.1"/>
    </source>
</evidence>
<dbReference type="InterPro" id="IPR039672">
    <property type="entry name" value="MFS_2"/>
</dbReference>
<dbReference type="GO" id="GO:0005886">
    <property type="term" value="C:plasma membrane"/>
    <property type="evidence" value="ECO:0007669"/>
    <property type="project" value="TreeGrafter"/>
</dbReference>
<feature type="domain" description="Major facilitator superfamily (MFS) profile" evidence="6">
    <location>
        <begin position="270"/>
        <end position="515"/>
    </location>
</feature>
<feature type="transmembrane region" description="Helical" evidence="5">
    <location>
        <begin position="187"/>
        <end position="206"/>
    </location>
</feature>
<dbReference type="EMBL" id="RAPN01000001">
    <property type="protein sequence ID" value="RKD92373.1"/>
    <property type="molecule type" value="Genomic_DNA"/>
</dbReference>
<dbReference type="GO" id="GO:0008643">
    <property type="term" value="P:carbohydrate transport"/>
    <property type="evidence" value="ECO:0007669"/>
    <property type="project" value="InterPro"/>
</dbReference>
<dbReference type="OrthoDB" id="9764596at2"/>
<feature type="transmembrane region" description="Helical" evidence="5">
    <location>
        <begin position="111"/>
        <end position="130"/>
    </location>
</feature>
<proteinExistence type="inferred from homology"/>
<comment type="caution">
    <text evidence="7">The sequence shown here is derived from an EMBL/GenBank/DDBJ whole genome shotgun (WGS) entry which is preliminary data.</text>
</comment>
<evidence type="ECO:0000256" key="1">
    <source>
        <dbReference type="ARBA" id="ARBA00009617"/>
    </source>
</evidence>
<dbReference type="PANTHER" id="PTHR11328">
    <property type="entry name" value="MAJOR FACILITATOR SUPERFAMILY DOMAIN-CONTAINING PROTEIN"/>
    <property type="match status" value="1"/>
</dbReference>
<dbReference type="Pfam" id="PF13347">
    <property type="entry name" value="MFS_2"/>
    <property type="match status" value="2"/>
</dbReference>
<dbReference type="PANTHER" id="PTHR11328:SF24">
    <property type="entry name" value="MAJOR FACILITATOR SUPERFAMILY (MFS) PROFILE DOMAIN-CONTAINING PROTEIN"/>
    <property type="match status" value="1"/>
</dbReference>
<evidence type="ECO:0000256" key="4">
    <source>
        <dbReference type="ARBA" id="ARBA00023136"/>
    </source>
</evidence>
<feature type="transmembrane region" description="Helical" evidence="5">
    <location>
        <begin position="371"/>
        <end position="390"/>
    </location>
</feature>
<keyword evidence="3 5" id="KW-1133">Transmembrane helix</keyword>
<sequence>MKAVTEKISVVEKIGYSLGDLAANLIFQTLMAFIAFFYTDIYKIPPVTASAIIFGGGMFGAFFNPVMGIIADRTNTRWGKFRPWVLWTAIPFGLSAILAFATPNFSPTGKIIYALATYVFLVLVYSANNLPYSSLSGVMTGSMQQRNSISAYRFTAAMISQFIIQVLLLPLALIFGDGDKTVGFGKVMTMFAIIGIVFFIITFLTTKERIVPEKDQEATVKQDLSDLSKNRPWLMMLGVIVFLFITVSLKGGMYVYYFQDFVNREKLGLFLENIGFNGFIDGLNAAFVKIGLHGFQWPEDIATSGFSLFNALATICMIIGIMFSKRLADRIGKREVFKWGIIISATFQLSFFFCAPGAVGAIFLVQILHGLFYGLTIPMLWAMIADVADYSEWKNNRRATAIIFSAMIFGLKVGLSVGGALVAGILGWFGYAEQVVVQSDTTVLGIKLAMSVFPTITFAISVAFLMFYSIDKNMEVQIEKALEERRWKKKENKIQPAPATTNLPGANSILTEVEI</sequence>
<dbReference type="CDD" id="cd17332">
    <property type="entry name" value="MFS_MelB_like"/>
    <property type="match status" value="1"/>
</dbReference>
<feature type="transmembrane region" description="Helical" evidence="5">
    <location>
        <begin position="448"/>
        <end position="470"/>
    </location>
</feature>
<evidence type="ECO:0000256" key="2">
    <source>
        <dbReference type="ARBA" id="ARBA00022692"/>
    </source>
</evidence>
<dbReference type="AlphaFoldDB" id="A0A419WA96"/>
<feature type="transmembrane region" description="Helical" evidence="5">
    <location>
        <begin position="44"/>
        <end position="63"/>
    </location>
</feature>
<feature type="transmembrane region" description="Helical" evidence="5">
    <location>
        <begin position="84"/>
        <end position="105"/>
    </location>
</feature>
<evidence type="ECO:0000259" key="6">
    <source>
        <dbReference type="PROSITE" id="PS50850"/>
    </source>
</evidence>
<gene>
    <name evidence="7" type="ORF">BC643_2744</name>
</gene>
<feature type="transmembrane region" description="Helical" evidence="5">
    <location>
        <begin position="336"/>
        <end position="365"/>
    </location>
</feature>
<dbReference type="NCBIfam" id="TIGR00792">
    <property type="entry name" value="gph"/>
    <property type="match status" value="1"/>
</dbReference>
<evidence type="ECO:0000256" key="5">
    <source>
        <dbReference type="SAM" id="Phobius"/>
    </source>
</evidence>
<keyword evidence="4 5" id="KW-0472">Membrane</keyword>
<organism evidence="7 8">
    <name type="scientific">Mangrovibacterium diazotrophicum</name>
    <dbReference type="NCBI Taxonomy" id="1261403"/>
    <lineage>
        <taxon>Bacteria</taxon>
        <taxon>Pseudomonadati</taxon>
        <taxon>Bacteroidota</taxon>
        <taxon>Bacteroidia</taxon>
        <taxon>Marinilabiliales</taxon>
        <taxon>Prolixibacteraceae</taxon>
        <taxon>Mangrovibacterium</taxon>
    </lineage>
</organism>
<dbReference type="GO" id="GO:0006814">
    <property type="term" value="P:sodium ion transport"/>
    <property type="evidence" value="ECO:0007669"/>
    <property type="project" value="InterPro"/>
</dbReference>
<dbReference type="Proteomes" id="UP000283387">
    <property type="component" value="Unassembled WGS sequence"/>
</dbReference>
<dbReference type="InterPro" id="IPR020846">
    <property type="entry name" value="MFS_dom"/>
</dbReference>
<keyword evidence="2 5" id="KW-0812">Transmembrane</keyword>
<protein>
    <submittedName>
        <fullName evidence="7">Sugar (Glycoside-pentoside-hexuronide) transporter</fullName>
    </submittedName>
</protein>
<keyword evidence="8" id="KW-1185">Reference proteome</keyword>
<comment type="similarity">
    <text evidence="1">Belongs to the sodium:galactoside symporter (TC 2.A.2) family.</text>
</comment>